<dbReference type="InterPro" id="IPR002035">
    <property type="entry name" value="VWF_A"/>
</dbReference>
<feature type="domain" description="VWFA" evidence="2">
    <location>
        <begin position="208"/>
        <end position="369"/>
    </location>
</feature>
<dbReference type="Pfam" id="PF05762">
    <property type="entry name" value="VWA_CoxE"/>
    <property type="match status" value="1"/>
</dbReference>
<dbReference type="RefSeq" id="WP_132203455.1">
    <property type="nucleotide sequence ID" value="NZ_SMKY01000285.1"/>
</dbReference>
<organism evidence="3 4">
    <name type="scientific">Actinomadura darangshiensis</name>
    <dbReference type="NCBI Taxonomy" id="705336"/>
    <lineage>
        <taxon>Bacteria</taxon>
        <taxon>Bacillati</taxon>
        <taxon>Actinomycetota</taxon>
        <taxon>Actinomycetes</taxon>
        <taxon>Streptosporangiales</taxon>
        <taxon>Thermomonosporaceae</taxon>
        <taxon>Actinomadura</taxon>
    </lineage>
</organism>
<dbReference type="InterPro" id="IPR008912">
    <property type="entry name" value="Uncharacterised_CoxE"/>
</dbReference>
<dbReference type="PANTHER" id="PTHR39338:SF6">
    <property type="entry name" value="BLL5662 PROTEIN"/>
    <property type="match status" value="1"/>
</dbReference>
<evidence type="ECO:0000256" key="1">
    <source>
        <dbReference type="SAM" id="MobiDB-lite"/>
    </source>
</evidence>
<evidence type="ECO:0000313" key="4">
    <source>
        <dbReference type="Proteomes" id="UP000295578"/>
    </source>
</evidence>
<dbReference type="Gene3D" id="3.40.50.410">
    <property type="entry name" value="von Willebrand factor, type A domain"/>
    <property type="match status" value="1"/>
</dbReference>
<reference evidence="3 4" key="1">
    <citation type="submission" date="2019-03" db="EMBL/GenBank/DDBJ databases">
        <title>Draft genome sequences of novel Actinobacteria.</title>
        <authorList>
            <person name="Sahin N."/>
            <person name="Ay H."/>
            <person name="Saygin H."/>
        </authorList>
    </citation>
    <scope>NUCLEOTIDE SEQUENCE [LARGE SCALE GENOMIC DNA]</scope>
    <source>
        <strain evidence="3 4">DSM 45941</strain>
    </source>
</reference>
<dbReference type="InterPro" id="IPR036465">
    <property type="entry name" value="vWFA_dom_sf"/>
</dbReference>
<sequence length="392" mass="42754">MTVNDPRLVARAQDHLFMFLRALHAQGVSVPANKQRDFLAGIELLAPSTIGQLYWVGAATLVSAEADRHVYDAVFQRFFGAAADVLVMTDEPAGEAADEEDRDDETAAAGGENAGEDLVVGPAGGSGLEASRLSPEAVRRFAATGAAAHETMRRIRRELPAAVPAVRSRRRRPGGRRHRLDLRAVYLASRRTQGEFVRLHWSRRPPRQRRVLLLIDVSGSMKRYSPDHLRFAHSVVATCDRAEVFTFGTRLTRVTAVLRDPDVDAALSALAQVVLDADGGTMIGDSLETFLANARFVTMARGALVLVLSDGLERGDCTAMTAATRRLARLGHQLSWWSPLACHPGYRPLTRGMSLVLPELDSLTGVRDLDTALIAVRDGFARTPGTRREAHV</sequence>
<name>A0A4R5A6K4_9ACTN</name>
<dbReference type="PIRSF" id="PIRSF010256">
    <property type="entry name" value="CoxE_vWa"/>
    <property type="match status" value="1"/>
</dbReference>
<comment type="caution">
    <text evidence="3">The sequence shown here is derived from an EMBL/GenBank/DDBJ whole genome shotgun (WGS) entry which is preliminary data.</text>
</comment>
<dbReference type="PANTHER" id="PTHR39338">
    <property type="entry name" value="BLL5662 PROTEIN-RELATED"/>
    <property type="match status" value="1"/>
</dbReference>
<gene>
    <name evidence="3" type="ORF">E1293_37910</name>
</gene>
<dbReference type="InterPro" id="IPR011195">
    <property type="entry name" value="UCP010256"/>
</dbReference>
<proteinExistence type="predicted"/>
<dbReference type="CDD" id="cd00198">
    <property type="entry name" value="vWFA"/>
    <property type="match status" value="1"/>
</dbReference>
<protein>
    <submittedName>
        <fullName evidence="3">VWA domain-containing protein</fullName>
    </submittedName>
</protein>
<feature type="compositionally biased region" description="Acidic residues" evidence="1">
    <location>
        <begin position="93"/>
        <end position="106"/>
    </location>
</feature>
<dbReference type="OrthoDB" id="9790469at2"/>
<evidence type="ECO:0000259" key="2">
    <source>
        <dbReference type="SMART" id="SM00327"/>
    </source>
</evidence>
<keyword evidence="4" id="KW-1185">Reference proteome</keyword>
<dbReference type="Proteomes" id="UP000295578">
    <property type="component" value="Unassembled WGS sequence"/>
</dbReference>
<evidence type="ECO:0000313" key="3">
    <source>
        <dbReference type="EMBL" id="TDD67571.1"/>
    </source>
</evidence>
<accession>A0A4R5A6K4</accession>
<feature type="region of interest" description="Disordered" evidence="1">
    <location>
        <begin position="93"/>
        <end position="121"/>
    </location>
</feature>
<dbReference type="AlphaFoldDB" id="A0A4R5A6K4"/>
<dbReference type="SMART" id="SM00327">
    <property type="entry name" value="VWA"/>
    <property type="match status" value="1"/>
</dbReference>
<dbReference type="EMBL" id="SMKY01000285">
    <property type="protein sequence ID" value="TDD67571.1"/>
    <property type="molecule type" value="Genomic_DNA"/>
</dbReference>
<dbReference type="SUPFAM" id="SSF53300">
    <property type="entry name" value="vWA-like"/>
    <property type="match status" value="1"/>
</dbReference>